<dbReference type="InterPro" id="IPR003439">
    <property type="entry name" value="ABC_transporter-like_ATP-bd"/>
</dbReference>
<proteinExistence type="predicted"/>
<dbReference type="PROSITE" id="PS50893">
    <property type="entry name" value="ABC_TRANSPORTER_2"/>
    <property type="match status" value="1"/>
</dbReference>
<dbReference type="Pfam" id="PF00005">
    <property type="entry name" value="ABC_tran"/>
    <property type="match status" value="1"/>
</dbReference>
<dbReference type="EMBL" id="JBHRSW010000029">
    <property type="protein sequence ID" value="MFC3122794.1"/>
    <property type="molecule type" value="Genomic_DNA"/>
</dbReference>
<sequence length="253" mass="28483">MYELLQVNIQRGDKHLLQHFDLYFRPQKITAIIGANGAGKSTLFKALLGDIAIDSGTISFAGKAIQQWSLDSLSRHRAYIAQSFRPVFAMPVYEYLLLAREPYTESEKHSERLIFDVANDIGIQHKLFTCITQLSGGEFQLVEFARAWLQLSENKDMSGKCLMLDEPSSALDIYQSQQLYRHILRFKDAGGTALIIDHDVNAVAKLADDLVMINAGALQTFGTAEDVFTAENINHCFNTQGHIYQHAYQLSYS</sequence>
<keyword evidence="6" id="KW-1185">Reference proteome</keyword>
<evidence type="ECO:0000313" key="6">
    <source>
        <dbReference type="Proteomes" id="UP001595478"/>
    </source>
</evidence>
<evidence type="ECO:0000256" key="3">
    <source>
        <dbReference type="ARBA" id="ARBA00022840"/>
    </source>
</evidence>
<dbReference type="Proteomes" id="UP001595478">
    <property type="component" value="Unassembled WGS sequence"/>
</dbReference>
<dbReference type="InterPro" id="IPR017871">
    <property type="entry name" value="ABC_transporter-like_CS"/>
</dbReference>
<evidence type="ECO:0000259" key="4">
    <source>
        <dbReference type="PROSITE" id="PS50893"/>
    </source>
</evidence>
<dbReference type="SUPFAM" id="SSF52540">
    <property type="entry name" value="P-loop containing nucleoside triphosphate hydrolases"/>
    <property type="match status" value="1"/>
</dbReference>
<keyword evidence="3 5" id="KW-0067">ATP-binding</keyword>
<comment type="caution">
    <text evidence="5">The sequence shown here is derived from an EMBL/GenBank/DDBJ whole genome shotgun (WGS) entry which is preliminary data.</text>
</comment>
<feature type="domain" description="ABC transporter" evidence="4">
    <location>
        <begin position="2"/>
        <end position="240"/>
    </location>
</feature>
<evidence type="ECO:0000256" key="1">
    <source>
        <dbReference type="ARBA" id="ARBA00022448"/>
    </source>
</evidence>
<dbReference type="Gene3D" id="3.40.50.300">
    <property type="entry name" value="P-loop containing nucleotide triphosphate hydrolases"/>
    <property type="match status" value="1"/>
</dbReference>
<dbReference type="InterPro" id="IPR050153">
    <property type="entry name" value="Metal_Ion_Import_ABC"/>
</dbReference>
<dbReference type="GO" id="GO:0005524">
    <property type="term" value="F:ATP binding"/>
    <property type="evidence" value="ECO:0007669"/>
    <property type="project" value="UniProtKB-KW"/>
</dbReference>
<dbReference type="RefSeq" id="WP_376920914.1">
    <property type="nucleotide sequence ID" value="NZ_JBHRSW010000029.1"/>
</dbReference>
<name>A0ABV7FR22_9ALTE</name>
<evidence type="ECO:0000313" key="5">
    <source>
        <dbReference type="EMBL" id="MFC3122794.1"/>
    </source>
</evidence>
<reference evidence="6" key="1">
    <citation type="journal article" date="2019" name="Int. J. Syst. Evol. Microbiol.">
        <title>The Global Catalogue of Microorganisms (GCM) 10K type strain sequencing project: providing services to taxonomists for standard genome sequencing and annotation.</title>
        <authorList>
            <consortium name="The Broad Institute Genomics Platform"/>
            <consortium name="The Broad Institute Genome Sequencing Center for Infectious Disease"/>
            <person name="Wu L."/>
            <person name="Ma J."/>
        </authorList>
    </citation>
    <scope>NUCLEOTIDE SEQUENCE [LARGE SCALE GENOMIC DNA]</scope>
    <source>
        <strain evidence="6">KCTC 52473</strain>
    </source>
</reference>
<dbReference type="InterPro" id="IPR003593">
    <property type="entry name" value="AAA+_ATPase"/>
</dbReference>
<protein>
    <submittedName>
        <fullName evidence="5">ATP-binding cassette domain-containing protein</fullName>
    </submittedName>
</protein>
<organism evidence="5 6">
    <name type="scientific">Agaribacter flavus</name>
    <dbReference type="NCBI Taxonomy" id="1902781"/>
    <lineage>
        <taxon>Bacteria</taxon>
        <taxon>Pseudomonadati</taxon>
        <taxon>Pseudomonadota</taxon>
        <taxon>Gammaproteobacteria</taxon>
        <taxon>Alteromonadales</taxon>
        <taxon>Alteromonadaceae</taxon>
        <taxon>Agaribacter</taxon>
    </lineage>
</organism>
<dbReference type="PANTHER" id="PTHR42734:SF18">
    <property type="entry name" value="VITAMIN B12 IMPORT ATP-BINDING PROTEIN BTUD"/>
    <property type="match status" value="1"/>
</dbReference>
<dbReference type="PANTHER" id="PTHR42734">
    <property type="entry name" value="METAL TRANSPORT SYSTEM ATP-BINDING PROTEIN TM_0124-RELATED"/>
    <property type="match status" value="1"/>
</dbReference>
<dbReference type="SMART" id="SM00382">
    <property type="entry name" value="AAA"/>
    <property type="match status" value="1"/>
</dbReference>
<accession>A0ABV7FR22</accession>
<keyword evidence="1" id="KW-0813">Transport</keyword>
<dbReference type="PROSITE" id="PS00211">
    <property type="entry name" value="ABC_TRANSPORTER_1"/>
    <property type="match status" value="1"/>
</dbReference>
<dbReference type="InterPro" id="IPR027417">
    <property type="entry name" value="P-loop_NTPase"/>
</dbReference>
<keyword evidence="2" id="KW-0547">Nucleotide-binding</keyword>
<gene>
    <name evidence="5" type="ORF">ACFOHL_14305</name>
</gene>
<evidence type="ECO:0000256" key="2">
    <source>
        <dbReference type="ARBA" id="ARBA00022741"/>
    </source>
</evidence>